<evidence type="ECO:0000256" key="1">
    <source>
        <dbReference type="SAM" id="SignalP"/>
    </source>
</evidence>
<evidence type="ECO:0000313" key="2">
    <source>
        <dbReference type="EMBL" id="KAK4549996.1"/>
    </source>
</evidence>
<proteinExistence type="predicted"/>
<feature type="signal peptide" evidence="1">
    <location>
        <begin position="1"/>
        <end position="18"/>
    </location>
</feature>
<dbReference type="EMBL" id="JAVFHQ010000002">
    <property type="protein sequence ID" value="KAK4549996.1"/>
    <property type="molecule type" value="Genomic_DNA"/>
</dbReference>
<organism evidence="2 3">
    <name type="scientific">Oleoguttula mirabilis</name>
    <dbReference type="NCBI Taxonomy" id="1507867"/>
    <lineage>
        <taxon>Eukaryota</taxon>
        <taxon>Fungi</taxon>
        <taxon>Dikarya</taxon>
        <taxon>Ascomycota</taxon>
        <taxon>Pezizomycotina</taxon>
        <taxon>Dothideomycetes</taxon>
        <taxon>Dothideomycetidae</taxon>
        <taxon>Mycosphaerellales</taxon>
        <taxon>Teratosphaeriaceae</taxon>
        <taxon>Oleoguttula</taxon>
    </lineage>
</organism>
<sequence length="204" mass="20642">MRSTTAAALALLASSALALPTTTSNQPVTKRQSSNAAAVSSNIAAWQVDIENVNGFLDNAQNAINTNTGYNYPQEASFSLGTVGKSCPGPNGCASDGETRFANLKALLPSNDTHGQAAAAQLDISIPGVIGNLTAITQASPTDIPSIQAAINSLNDLRCNVVLPAIAQLWYQATIDTEDTAGTPSSIPAVSGPSACAAVGTATL</sequence>
<name>A0AAV9JXV6_9PEZI</name>
<dbReference type="Proteomes" id="UP001324427">
    <property type="component" value="Unassembled WGS sequence"/>
</dbReference>
<gene>
    <name evidence="2" type="ORF">LTR36_002963</name>
</gene>
<accession>A0AAV9JXV6</accession>
<evidence type="ECO:0000313" key="3">
    <source>
        <dbReference type="Proteomes" id="UP001324427"/>
    </source>
</evidence>
<feature type="chain" id="PRO_5043922732" evidence="1">
    <location>
        <begin position="19"/>
        <end position="204"/>
    </location>
</feature>
<protein>
    <submittedName>
        <fullName evidence="2">Uncharacterized protein</fullName>
    </submittedName>
</protein>
<comment type="caution">
    <text evidence="2">The sequence shown here is derived from an EMBL/GenBank/DDBJ whole genome shotgun (WGS) entry which is preliminary data.</text>
</comment>
<keyword evidence="1" id="KW-0732">Signal</keyword>
<reference evidence="2 3" key="1">
    <citation type="submission" date="2021-11" db="EMBL/GenBank/DDBJ databases">
        <title>Black yeast isolated from Biological Soil Crust.</title>
        <authorList>
            <person name="Kurbessoian T."/>
        </authorList>
    </citation>
    <scope>NUCLEOTIDE SEQUENCE [LARGE SCALE GENOMIC DNA]</scope>
    <source>
        <strain evidence="2 3">CCFEE 5522</strain>
    </source>
</reference>
<dbReference type="AlphaFoldDB" id="A0AAV9JXV6"/>
<keyword evidence="3" id="KW-1185">Reference proteome</keyword>